<feature type="domain" description="Enoyl reductase (ER)" evidence="2">
    <location>
        <begin position="24"/>
        <end position="336"/>
    </location>
</feature>
<evidence type="ECO:0000313" key="4">
    <source>
        <dbReference type="Proteomes" id="UP001213681"/>
    </source>
</evidence>
<dbReference type="InterPro" id="IPR011032">
    <property type="entry name" value="GroES-like_sf"/>
</dbReference>
<dbReference type="GeneID" id="81601631"/>
<reference evidence="3" key="2">
    <citation type="journal article" date="2023" name="IMA Fungus">
        <title>Comparative genomic study of the Penicillium genus elucidates a diverse pangenome and 15 lateral gene transfer events.</title>
        <authorList>
            <person name="Petersen C."/>
            <person name="Sorensen T."/>
            <person name="Nielsen M.R."/>
            <person name="Sondergaard T.E."/>
            <person name="Sorensen J.L."/>
            <person name="Fitzpatrick D.A."/>
            <person name="Frisvad J.C."/>
            <person name="Nielsen K.L."/>
        </authorList>
    </citation>
    <scope>NUCLEOTIDE SEQUENCE</scope>
    <source>
        <strain evidence="3">IBT 16125</strain>
    </source>
</reference>
<dbReference type="InterPro" id="IPR020843">
    <property type="entry name" value="ER"/>
</dbReference>
<sequence>MQAVRLHPAAPPSPSYSPSNPAPSTALHLDQIPIPHPTKPGQLLIRIKATTIIRDMLTWPETYTHPYTTLGNDFAGTVVEVFPGGESALKVGDEVFGMVHADRPSTWAEYAIVLESEVAVKPRTLEWEGAAALPLSGMTAFEALFEQAGLSLPDWGPVSGVSDVKRQGEVLITGAAGAVGIYLVQLAASAGLRVVAASSSNARNDEFLRELGAHEAVEYSGLEGVKDRFDIIIDTVGGETLARCWGYVKEDGSLISVDSSSFNFVKEHRKQGIARDGVKALFFIIEGSSRALRVLAELVDRGLLKSFVAETYPIERVQEAYDHANGRYTGRGKVILTL</sequence>
<dbReference type="Proteomes" id="UP001213681">
    <property type="component" value="Unassembled WGS sequence"/>
</dbReference>
<comment type="caution">
    <text evidence="3">The sequence shown here is derived from an EMBL/GenBank/DDBJ whole genome shotgun (WGS) entry which is preliminary data.</text>
</comment>
<dbReference type="Pfam" id="PF08240">
    <property type="entry name" value="ADH_N"/>
    <property type="match status" value="1"/>
</dbReference>
<evidence type="ECO:0000259" key="2">
    <source>
        <dbReference type="SMART" id="SM00829"/>
    </source>
</evidence>
<dbReference type="Gene3D" id="3.40.50.720">
    <property type="entry name" value="NAD(P)-binding Rossmann-like Domain"/>
    <property type="match status" value="1"/>
</dbReference>
<organism evidence="3 4">
    <name type="scientific">Penicillium daleae</name>
    <dbReference type="NCBI Taxonomy" id="63821"/>
    <lineage>
        <taxon>Eukaryota</taxon>
        <taxon>Fungi</taxon>
        <taxon>Dikarya</taxon>
        <taxon>Ascomycota</taxon>
        <taxon>Pezizomycotina</taxon>
        <taxon>Eurotiomycetes</taxon>
        <taxon>Eurotiomycetidae</taxon>
        <taxon>Eurotiales</taxon>
        <taxon>Aspergillaceae</taxon>
        <taxon>Penicillium</taxon>
    </lineage>
</organism>
<name>A0AAD6C2Z8_9EURO</name>
<dbReference type="EMBL" id="JAPVEA010000007">
    <property type="protein sequence ID" value="KAJ5444134.1"/>
    <property type="molecule type" value="Genomic_DNA"/>
</dbReference>
<dbReference type="SMART" id="SM00829">
    <property type="entry name" value="PKS_ER"/>
    <property type="match status" value="1"/>
</dbReference>
<keyword evidence="4" id="KW-1185">Reference proteome</keyword>
<dbReference type="RefSeq" id="XP_056764214.1">
    <property type="nucleotide sequence ID" value="XM_056911388.1"/>
</dbReference>
<accession>A0AAD6C2Z8</accession>
<dbReference type="InterPro" id="IPR036291">
    <property type="entry name" value="NAD(P)-bd_dom_sf"/>
</dbReference>
<evidence type="ECO:0000256" key="1">
    <source>
        <dbReference type="SAM" id="MobiDB-lite"/>
    </source>
</evidence>
<dbReference type="InterPro" id="IPR013154">
    <property type="entry name" value="ADH-like_N"/>
</dbReference>
<feature type="region of interest" description="Disordered" evidence="1">
    <location>
        <begin position="1"/>
        <end position="26"/>
    </location>
</feature>
<dbReference type="CDD" id="cd05289">
    <property type="entry name" value="MDR_like_2"/>
    <property type="match status" value="1"/>
</dbReference>
<dbReference type="PANTHER" id="PTHR43482:SF4">
    <property type="entry name" value="ALCOHOL DEHYDROGENASE, PUTATIVE (AFU_ORTHOLOGUE AFUA_7G06260)-RELATED"/>
    <property type="match status" value="1"/>
</dbReference>
<dbReference type="PANTHER" id="PTHR43482">
    <property type="entry name" value="PROTEIN AST1-RELATED"/>
    <property type="match status" value="1"/>
</dbReference>
<dbReference type="SUPFAM" id="SSF50129">
    <property type="entry name" value="GroES-like"/>
    <property type="match status" value="1"/>
</dbReference>
<dbReference type="GO" id="GO:0016491">
    <property type="term" value="F:oxidoreductase activity"/>
    <property type="evidence" value="ECO:0007669"/>
    <property type="project" value="InterPro"/>
</dbReference>
<dbReference type="Gene3D" id="3.90.180.10">
    <property type="entry name" value="Medium-chain alcohol dehydrogenases, catalytic domain"/>
    <property type="match status" value="1"/>
</dbReference>
<dbReference type="Pfam" id="PF13602">
    <property type="entry name" value="ADH_zinc_N_2"/>
    <property type="match status" value="1"/>
</dbReference>
<reference evidence="3" key="1">
    <citation type="submission" date="2022-12" db="EMBL/GenBank/DDBJ databases">
        <authorList>
            <person name="Petersen C."/>
        </authorList>
    </citation>
    <scope>NUCLEOTIDE SEQUENCE</scope>
    <source>
        <strain evidence="3">IBT 16125</strain>
    </source>
</reference>
<gene>
    <name evidence="3" type="ORF">N7458_008006</name>
</gene>
<dbReference type="SUPFAM" id="SSF51735">
    <property type="entry name" value="NAD(P)-binding Rossmann-fold domains"/>
    <property type="match status" value="1"/>
</dbReference>
<protein>
    <recommendedName>
        <fullName evidence="2">Enoyl reductase (ER) domain-containing protein</fullName>
    </recommendedName>
</protein>
<dbReference type="InterPro" id="IPR052585">
    <property type="entry name" value="Lipid_raft_assoc_Zn_ADH"/>
</dbReference>
<dbReference type="AlphaFoldDB" id="A0AAD6C2Z8"/>
<proteinExistence type="predicted"/>
<evidence type="ECO:0000313" key="3">
    <source>
        <dbReference type="EMBL" id="KAJ5444134.1"/>
    </source>
</evidence>